<dbReference type="PANTHER" id="PTHR21725:SF1">
    <property type="entry name" value="E3 UBIQUITIN-PROTEIN LIGASE UBR4"/>
    <property type="match status" value="1"/>
</dbReference>
<proteinExistence type="predicted"/>
<keyword evidence="2" id="KW-0328">Glycosyltransferase</keyword>
<keyword evidence="8" id="KW-1185">Reference proteome</keyword>
<dbReference type="EMBL" id="JACGCM010000635">
    <property type="protein sequence ID" value="KAF6169548.1"/>
    <property type="molecule type" value="Genomic_DNA"/>
</dbReference>
<dbReference type="OrthoDB" id="30336at2759"/>
<dbReference type="Proteomes" id="UP000541444">
    <property type="component" value="Unassembled WGS sequence"/>
</dbReference>
<organism evidence="7 8">
    <name type="scientific">Kingdonia uniflora</name>
    <dbReference type="NCBI Taxonomy" id="39325"/>
    <lineage>
        <taxon>Eukaryota</taxon>
        <taxon>Viridiplantae</taxon>
        <taxon>Streptophyta</taxon>
        <taxon>Embryophyta</taxon>
        <taxon>Tracheophyta</taxon>
        <taxon>Spermatophyta</taxon>
        <taxon>Magnoliopsida</taxon>
        <taxon>Ranunculales</taxon>
        <taxon>Circaeasteraceae</taxon>
        <taxon>Kingdonia</taxon>
    </lineage>
</organism>
<evidence type="ECO:0000256" key="3">
    <source>
        <dbReference type="ARBA" id="ARBA00022679"/>
    </source>
</evidence>
<dbReference type="GO" id="GO:0009926">
    <property type="term" value="P:auxin polar transport"/>
    <property type="evidence" value="ECO:0007669"/>
    <property type="project" value="TreeGrafter"/>
</dbReference>
<evidence type="ECO:0000256" key="1">
    <source>
        <dbReference type="ARBA" id="ARBA00004308"/>
    </source>
</evidence>
<keyword evidence="5" id="KW-1133">Transmembrane helix</keyword>
<dbReference type="GO" id="GO:0030244">
    <property type="term" value="P:cellulose biosynthetic process"/>
    <property type="evidence" value="ECO:0007669"/>
    <property type="project" value="InterPro"/>
</dbReference>
<dbReference type="GO" id="GO:0005829">
    <property type="term" value="C:cytosol"/>
    <property type="evidence" value="ECO:0007669"/>
    <property type="project" value="TreeGrafter"/>
</dbReference>
<reference evidence="7 8" key="1">
    <citation type="journal article" date="2020" name="IScience">
        <title>Genome Sequencing of the Endangered Kingdonia uniflora (Circaeasteraceae, Ranunculales) Reveals Potential Mechanisms of Evolutionary Specialization.</title>
        <authorList>
            <person name="Sun Y."/>
            <person name="Deng T."/>
            <person name="Zhang A."/>
            <person name="Moore M.J."/>
            <person name="Landis J.B."/>
            <person name="Lin N."/>
            <person name="Zhang H."/>
            <person name="Zhang X."/>
            <person name="Huang J."/>
            <person name="Zhang X."/>
            <person name="Sun H."/>
            <person name="Wang H."/>
        </authorList>
    </citation>
    <scope>NUCLEOTIDE SEQUENCE [LARGE SCALE GENOMIC DNA]</scope>
    <source>
        <strain evidence="7">TB1705</strain>
        <tissue evidence="7">Leaf</tissue>
    </source>
</reference>
<keyword evidence="6" id="KW-0472">Membrane</keyword>
<comment type="subcellular location">
    <subcellularLocation>
        <location evidence="1">Endomembrane system</location>
    </subcellularLocation>
</comment>
<dbReference type="Pfam" id="PF03552">
    <property type="entry name" value="Cellulose_synt"/>
    <property type="match status" value="1"/>
</dbReference>
<evidence type="ECO:0000256" key="5">
    <source>
        <dbReference type="ARBA" id="ARBA00022989"/>
    </source>
</evidence>
<dbReference type="GO" id="GO:0009506">
    <property type="term" value="C:plasmodesma"/>
    <property type="evidence" value="ECO:0007669"/>
    <property type="project" value="TreeGrafter"/>
</dbReference>
<comment type="caution">
    <text evidence="7">The sequence shown here is derived from an EMBL/GenBank/DDBJ whole genome shotgun (WGS) entry which is preliminary data.</text>
</comment>
<gene>
    <name evidence="7" type="ORF">GIB67_028099</name>
</gene>
<evidence type="ECO:0000313" key="8">
    <source>
        <dbReference type="Proteomes" id="UP000541444"/>
    </source>
</evidence>
<name>A0A7J7NRK2_9MAGN</name>
<protein>
    <submittedName>
        <fullName evidence="7">Uncharacterized protein</fullName>
    </submittedName>
</protein>
<keyword evidence="4" id="KW-0812">Transmembrane</keyword>
<evidence type="ECO:0000313" key="7">
    <source>
        <dbReference type="EMBL" id="KAF6169548.1"/>
    </source>
</evidence>
<dbReference type="GO" id="GO:0012505">
    <property type="term" value="C:endomembrane system"/>
    <property type="evidence" value="ECO:0007669"/>
    <property type="project" value="UniProtKB-SubCell"/>
</dbReference>
<dbReference type="InterPro" id="IPR045189">
    <property type="entry name" value="UBR4-like"/>
</dbReference>
<dbReference type="InterPro" id="IPR005150">
    <property type="entry name" value="Cellulose_synth"/>
</dbReference>
<evidence type="ECO:0000256" key="2">
    <source>
        <dbReference type="ARBA" id="ARBA00022676"/>
    </source>
</evidence>
<dbReference type="PANTHER" id="PTHR21725">
    <property type="entry name" value="E3 UBIQUITIN-PROTEIN LIGASE UBR4"/>
    <property type="match status" value="1"/>
</dbReference>
<accession>A0A7J7NRK2</accession>
<sequence length="161" mass="18222">MDSDPYYAILEASCFAAHWLPFCTIFNMEPIAPEVYFAKKYEPRNDCRHWLAMMDVFAQNMSHIALPLVGKTAYKPLFKDKSHYLVLHDDGSLQIYSYILLVGADGGGTVIFGQTKKLGSDILCSKFFVINPEFPLDFFEKMVCITTDVKLSGDVIRNSDS</sequence>
<evidence type="ECO:0000256" key="4">
    <source>
        <dbReference type="ARBA" id="ARBA00022692"/>
    </source>
</evidence>
<dbReference type="AlphaFoldDB" id="A0A7J7NRK2"/>
<keyword evidence="3" id="KW-0808">Transferase</keyword>
<dbReference type="GO" id="GO:0016020">
    <property type="term" value="C:membrane"/>
    <property type="evidence" value="ECO:0007669"/>
    <property type="project" value="InterPro"/>
</dbReference>
<evidence type="ECO:0000256" key="6">
    <source>
        <dbReference type="ARBA" id="ARBA00023136"/>
    </source>
</evidence>
<dbReference type="GO" id="GO:0016760">
    <property type="term" value="F:cellulose synthase (UDP-forming) activity"/>
    <property type="evidence" value="ECO:0007669"/>
    <property type="project" value="InterPro"/>
</dbReference>